<dbReference type="InterPro" id="IPR005814">
    <property type="entry name" value="Aminotrans_3"/>
</dbReference>
<dbReference type="InterPro" id="IPR015421">
    <property type="entry name" value="PyrdxlP-dep_Trfase_major"/>
</dbReference>
<dbReference type="PIRSF" id="PIRSF000521">
    <property type="entry name" value="Transaminase_4ab_Lys_Orn"/>
    <property type="match status" value="1"/>
</dbReference>
<dbReference type="NCBIfam" id="TIGR01885">
    <property type="entry name" value="Orn_aminotrans"/>
    <property type="match status" value="1"/>
</dbReference>
<dbReference type="InterPro" id="IPR049704">
    <property type="entry name" value="Aminotrans_3_PPA_site"/>
</dbReference>
<comment type="caution">
    <text evidence="9">The sequence shown here is derived from an EMBL/GenBank/DDBJ whole genome shotgun (WGS) entry which is preliminary data.</text>
</comment>
<dbReference type="InterPro" id="IPR050103">
    <property type="entry name" value="Class-III_PLP-dep_AT"/>
</dbReference>
<dbReference type="InterPro" id="IPR015422">
    <property type="entry name" value="PyrdxlP-dep_Trfase_small"/>
</dbReference>
<dbReference type="FunFam" id="3.40.640.10:FF:000011">
    <property type="entry name" value="Ornithine aminotransferase"/>
    <property type="match status" value="1"/>
</dbReference>
<dbReference type="UniPathway" id="UPA00098">
    <property type="reaction ID" value="UER00358"/>
</dbReference>
<evidence type="ECO:0000313" key="10">
    <source>
        <dbReference type="Proteomes" id="UP000226429"/>
    </source>
</evidence>
<reference evidence="9 10" key="1">
    <citation type="journal article" date="2017" name="Int. J. Syst. Evol. Microbiol.">
        <title>Aquarickettsiella crustaci n. gen. n. sp. (Gammaproteobacteria: Legionellales: Coxiellaceae); a bacterial pathogen of the freshwater crustacean: Gammarus fossarum (Malacostraca: Amphipoda).</title>
        <authorList>
            <person name="Bojko J."/>
            <person name="Dunn A.M."/>
            <person name="Stebbing P.D."/>
            <person name="Van Aerle R."/>
            <person name="Bacela-Spychalska K."/>
            <person name="Bean T.P."/>
            <person name="Stentiford G.D."/>
        </authorList>
    </citation>
    <scope>NUCLEOTIDE SEQUENCE [LARGE SCALE GENOMIC DNA]</scope>
    <source>
        <strain evidence="9">RA15029</strain>
    </source>
</reference>
<dbReference type="EC" id="2.6.1.13" evidence="3"/>
<accession>A0A370CID8</accession>
<dbReference type="GO" id="GO:0004587">
    <property type="term" value="F:ornithine aminotransferase activity"/>
    <property type="evidence" value="ECO:0007669"/>
    <property type="project" value="UniProtKB-EC"/>
</dbReference>
<organism evidence="9 10">
    <name type="scientific">Candidatus Aquirickettsiella gammari</name>
    <dbReference type="NCBI Taxonomy" id="2016198"/>
    <lineage>
        <taxon>Bacteria</taxon>
        <taxon>Pseudomonadati</taxon>
        <taxon>Pseudomonadota</taxon>
        <taxon>Gammaproteobacteria</taxon>
        <taxon>Legionellales</taxon>
        <taxon>Coxiellaceae</taxon>
        <taxon>Candidatus Aquirickettsiella</taxon>
    </lineage>
</organism>
<dbReference type="Gene3D" id="3.40.640.10">
    <property type="entry name" value="Type I PLP-dependent aspartate aminotransferase-like (Major domain)"/>
    <property type="match status" value="1"/>
</dbReference>
<dbReference type="PANTHER" id="PTHR11986">
    <property type="entry name" value="AMINOTRANSFERASE CLASS III"/>
    <property type="match status" value="1"/>
</dbReference>
<evidence type="ECO:0000256" key="6">
    <source>
        <dbReference type="ARBA" id="ARBA00022898"/>
    </source>
</evidence>
<comment type="pathway">
    <text evidence="2">Amino-acid biosynthesis; L-proline biosynthesis; L-glutamate 5-semialdehyde from L-ornithine: step 1/1.</text>
</comment>
<dbReference type="CDD" id="cd00610">
    <property type="entry name" value="OAT_like"/>
    <property type="match status" value="1"/>
</dbReference>
<dbReference type="GO" id="GO:0042802">
    <property type="term" value="F:identical protein binding"/>
    <property type="evidence" value="ECO:0007669"/>
    <property type="project" value="TreeGrafter"/>
</dbReference>
<name>A0A370CID8_9COXI</name>
<reference evidence="9 10" key="2">
    <citation type="journal article" date="2018" name="J. Invertebr. Pathol.">
        <title>'Candidatus Aquirickettsiella gammari' (Gammaproteobacteria: Legionellales: Coxiellaceae): A bacterial pathogen of the freshwater crustacean Gammarus fossarum (Malacostraca: Amphipoda).</title>
        <authorList>
            <person name="Bojko J."/>
            <person name="Dunn A.M."/>
            <person name="Stebbing P.D."/>
            <person name="van Aerle R."/>
            <person name="Bacela-Spychalska K."/>
            <person name="Bean T.P."/>
            <person name="Urrutia A."/>
            <person name="Stentiford G.D."/>
        </authorList>
    </citation>
    <scope>NUCLEOTIDE SEQUENCE [LARGE SCALE GENOMIC DNA]</scope>
    <source>
        <strain evidence="9">RA15029</strain>
    </source>
</reference>
<gene>
    <name evidence="9" type="primary">rocD</name>
    <name evidence="9" type="ORF">CFE62_003075</name>
</gene>
<dbReference type="AlphaFoldDB" id="A0A370CID8"/>
<comment type="similarity">
    <text evidence="8">Belongs to the class-III pyridoxal-phosphate-dependent aminotransferase family.</text>
</comment>
<dbReference type="PROSITE" id="PS00600">
    <property type="entry name" value="AA_TRANSFER_CLASS_3"/>
    <property type="match status" value="1"/>
</dbReference>
<dbReference type="GO" id="GO:0030170">
    <property type="term" value="F:pyridoxal phosphate binding"/>
    <property type="evidence" value="ECO:0007669"/>
    <property type="project" value="InterPro"/>
</dbReference>
<keyword evidence="10" id="KW-1185">Reference proteome</keyword>
<dbReference type="Gene3D" id="3.90.1150.10">
    <property type="entry name" value="Aspartate Aminotransferase, domain 1"/>
    <property type="match status" value="1"/>
</dbReference>
<evidence type="ECO:0000256" key="5">
    <source>
        <dbReference type="ARBA" id="ARBA00022679"/>
    </source>
</evidence>
<dbReference type="GO" id="GO:0055129">
    <property type="term" value="P:L-proline biosynthetic process"/>
    <property type="evidence" value="ECO:0007669"/>
    <property type="project" value="UniProtKB-UniPathway"/>
</dbReference>
<proteinExistence type="inferred from homology"/>
<evidence type="ECO:0000313" key="9">
    <source>
        <dbReference type="EMBL" id="RDH40621.1"/>
    </source>
</evidence>
<evidence type="ECO:0000256" key="3">
    <source>
        <dbReference type="ARBA" id="ARBA00012924"/>
    </source>
</evidence>
<dbReference type="Pfam" id="PF00202">
    <property type="entry name" value="Aminotran_3"/>
    <property type="match status" value="1"/>
</dbReference>
<dbReference type="EMBL" id="NMOS02000006">
    <property type="protein sequence ID" value="RDH40621.1"/>
    <property type="molecule type" value="Genomic_DNA"/>
</dbReference>
<sequence>MNKQAAIVDQLSSSSHDLSLNKAIELEHRYGAVNYDPLPVVLSHGLGAELWDTSGKRYIDMMSAYSAVSHGHAHPRLVRVLTQQAQRLSICSRAFYSDRLGVFLQRICHLTQMDSALPMNTGVEAVETAIKAARKWAYTVKKVAENQAEIIVCRGNFHGRTTTVVGMSSKPQYQFGFGPFAPGFKTIPYGDAQALSTTISPNTAAFLVEPIQGERGIVVPPKGYLKEAKRVCEENNVLLILDEIQTGLGRTGRFLACEHENVKPDGLILGKALGGGLLPVSVFLSSREVMNVFTPGDHGSTFGGNPLAVTVALEALDILFDENLIQRSEELGHYLQSALLKIASPLIKEIRGKGLFIGLELDLQYVKGRDICLQLLDQGLLSYDTHGSVIRLAPPLVISKEQLDDALTILKKVLLASAAKIGF</sequence>
<dbReference type="InterPro" id="IPR015424">
    <property type="entry name" value="PyrdxlP-dep_Trfase"/>
</dbReference>
<dbReference type="Proteomes" id="UP000226429">
    <property type="component" value="Unassembled WGS sequence"/>
</dbReference>
<evidence type="ECO:0000256" key="7">
    <source>
        <dbReference type="ARBA" id="ARBA00030587"/>
    </source>
</evidence>
<comment type="cofactor">
    <cofactor evidence="1">
        <name>pyridoxal 5'-phosphate</name>
        <dbReference type="ChEBI" id="CHEBI:597326"/>
    </cofactor>
</comment>
<dbReference type="PANTHER" id="PTHR11986:SF18">
    <property type="entry name" value="ORNITHINE AMINOTRANSFERASE, MITOCHONDRIAL"/>
    <property type="match status" value="1"/>
</dbReference>
<evidence type="ECO:0000256" key="2">
    <source>
        <dbReference type="ARBA" id="ARBA00004998"/>
    </source>
</evidence>
<dbReference type="SUPFAM" id="SSF53383">
    <property type="entry name" value="PLP-dependent transferases"/>
    <property type="match status" value="1"/>
</dbReference>
<keyword evidence="4 9" id="KW-0032">Aminotransferase</keyword>
<evidence type="ECO:0000256" key="8">
    <source>
        <dbReference type="RuleBase" id="RU003560"/>
    </source>
</evidence>
<evidence type="ECO:0000256" key="1">
    <source>
        <dbReference type="ARBA" id="ARBA00001933"/>
    </source>
</evidence>
<keyword evidence="5 9" id="KW-0808">Transferase</keyword>
<evidence type="ECO:0000256" key="4">
    <source>
        <dbReference type="ARBA" id="ARBA00022576"/>
    </source>
</evidence>
<dbReference type="InterPro" id="IPR010164">
    <property type="entry name" value="Orn_aminotrans"/>
</dbReference>
<protein>
    <recommendedName>
        <fullName evidence="3">ornithine aminotransferase</fullName>
        <ecNumber evidence="3">2.6.1.13</ecNumber>
    </recommendedName>
    <alternativeName>
        <fullName evidence="7">Ornithine--oxo-acid aminotransferase</fullName>
    </alternativeName>
</protein>
<keyword evidence="6 8" id="KW-0663">Pyridoxal phosphate</keyword>